<protein>
    <submittedName>
        <fullName evidence="2">MFS family permease</fullName>
    </submittedName>
</protein>
<keyword evidence="1" id="KW-0472">Membrane</keyword>
<organism evidence="2 3">
    <name type="scientific">Allocatelliglobosispora scoriae</name>
    <dbReference type="NCBI Taxonomy" id="643052"/>
    <lineage>
        <taxon>Bacteria</taxon>
        <taxon>Bacillati</taxon>
        <taxon>Actinomycetota</taxon>
        <taxon>Actinomycetes</taxon>
        <taxon>Micromonosporales</taxon>
        <taxon>Micromonosporaceae</taxon>
        <taxon>Allocatelliglobosispora</taxon>
    </lineage>
</organism>
<dbReference type="SUPFAM" id="SSF103473">
    <property type="entry name" value="MFS general substrate transporter"/>
    <property type="match status" value="1"/>
</dbReference>
<dbReference type="InterPro" id="IPR011701">
    <property type="entry name" value="MFS"/>
</dbReference>
<dbReference type="EMBL" id="JACHMN010000001">
    <property type="protein sequence ID" value="MBB5867507.1"/>
    <property type="molecule type" value="Genomic_DNA"/>
</dbReference>
<dbReference type="PANTHER" id="PTHR23520:SF5">
    <property type="entry name" value="TRANSPORTER, PUTATIVE (AFU_ORTHOLOGUE AFUA_3G04000)-RELATED"/>
    <property type="match status" value="1"/>
</dbReference>
<dbReference type="Proteomes" id="UP000587527">
    <property type="component" value="Unassembled WGS sequence"/>
</dbReference>
<feature type="transmembrane region" description="Helical" evidence="1">
    <location>
        <begin position="260"/>
        <end position="280"/>
    </location>
</feature>
<keyword evidence="3" id="KW-1185">Reference proteome</keyword>
<keyword evidence="1" id="KW-1133">Transmembrane helix</keyword>
<dbReference type="PANTHER" id="PTHR23520">
    <property type="entry name" value="TRANSPORTER, PUTATIVE (AFU_ORTHOLOGUE AFUA_3G04000)-RELATED"/>
    <property type="match status" value="1"/>
</dbReference>
<name>A0A841BEJ4_9ACTN</name>
<reference evidence="2 3" key="1">
    <citation type="submission" date="2020-08" db="EMBL/GenBank/DDBJ databases">
        <title>Sequencing the genomes of 1000 actinobacteria strains.</title>
        <authorList>
            <person name="Klenk H.-P."/>
        </authorList>
    </citation>
    <scope>NUCLEOTIDE SEQUENCE [LARGE SCALE GENOMIC DNA]</scope>
    <source>
        <strain evidence="2 3">DSM 45362</strain>
    </source>
</reference>
<feature type="transmembrane region" description="Helical" evidence="1">
    <location>
        <begin position="300"/>
        <end position="320"/>
    </location>
</feature>
<gene>
    <name evidence="2" type="ORF">F4553_000886</name>
</gene>
<evidence type="ECO:0000313" key="2">
    <source>
        <dbReference type="EMBL" id="MBB5867507.1"/>
    </source>
</evidence>
<accession>A0A841BEJ4</accession>
<dbReference type="Gene3D" id="1.20.1250.20">
    <property type="entry name" value="MFS general substrate transporter like domains"/>
    <property type="match status" value="1"/>
</dbReference>
<proteinExistence type="predicted"/>
<keyword evidence="1" id="KW-0812">Transmembrane</keyword>
<evidence type="ECO:0000256" key="1">
    <source>
        <dbReference type="SAM" id="Phobius"/>
    </source>
</evidence>
<dbReference type="GO" id="GO:0022857">
    <property type="term" value="F:transmembrane transporter activity"/>
    <property type="evidence" value="ECO:0007669"/>
    <property type="project" value="InterPro"/>
</dbReference>
<sequence>MTETIRPPRPANDGACADARRVVLARGLRTVGYGATSVLLAGMLLEDGCAPAQIGLLIAVAAAGSVVASMLMGAFADRFGRRRALLASAALMATAGAMFAACESYPLLLLAAFVGTVSPSTNDNTPFSGVEQAILAQTTPDPQHTRVFTAYNFIALLAGALGGLIAAALGRQGFVSAGDLAFCLYTVLAAGTFAVCWRLSPDIEPPPAAPLEVRVANPLPARVRWLAGLFAVDAFAGGLAVQTMLAWWLHHRFDATPTQLGLLFFGTNLLSAMSLLAAPALAARHGLLQTMLVPHATANVLLLCLPLASGFGLAATLLLARHALSKIDVPARQAFVAAIVAPVQRTAAASLTSVARSVAACASPVACTALLSSPVLAAGAPLVIAGVLSMSYDAGLWAAFRQPATDPSAGQ</sequence>
<feature type="transmembrane region" description="Helical" evidence="1">
    <location>
        <begin position="84"/>
        <end position="114"/>
    </location>
</feature>
<feature type="transmembrane region" description="Helical" evidence="1">
    <location>
        <begin position="27"/>
        <end position="45"/>
    </location>
</feature>
<feature type="transmembrane region" description="Helical" evidence="1">
    <location>
        <begin position="150"/>
        <end position="170"/>
    </location>
</feature>
<dbReference type="RefSeq" id="WP_184832317.1">
    <property type="nucleotide sequence ID" value="NZ_JACHMN010000001.1"/>
</dbReference>
<dbReference type="Pfam" id="PF07690">
    <property type="entry name" value="MFS_1"/>
    <property type="match status" value="1"/>
</dbReference>
<comment type="caution">
    <text evidence="2">The sequence shown here is derived from an EMBL/GenBank/DDBJ whole genome shotgun (WGS) entry which is preliminary data.</text>
</comment>
<evidence type="ECO:0000313" key="3">
    <source>
        <dbReference type="Proteomes" id="UP000587527"/>
    </source>
</evidence>
<feature type="transmembrane region" description="Helical" evidence="1">
    <location>
        <begin position="51"/>
        <end position="72"/>
    </location>
</feature>
<feature type="transmembrane region" description="Helical" evidence="1">
    <location>
        <begin position="182"/>
        <end position="200"/>
    </location>
</feature>
<feature type="transmembrane region" description="Helical" evidence="1">
    <location>
        <begin position="225"/>
        <end position="248"/>
    </location>
</feature>
<dbReference type="AlphaFoldDB" id="A0A841BEJ4"/>
<dbReference type="InterPro" id="IPR036259">
    <property type="entry name" value="MFS_trans_sf"/>
</dbReference>